<dbReference type="PANTHER" id="PTHR43476">
    <property type="entry name" value="3-(3-HYDROXY-PHENYL)PROPIONATE/3-HYDROXYCINNAMIC ACID HYDROXYLASE"/>
    <property type="match status" value="1"/>
</dbReference>
<feature type="domain" description="FAD-binding" evidence="3">
    <location>
        <begin position="5"/>
        <end position="334"/>
    </location>
</feature>
<evidence type="ECO:0000256" key="2">
    <source>
        <dbReference type="ARBA" id="ARBA00023027"/>
    </source>
</evidence>
<sequence>MTKHIVIVGAGPAGMLTAIGLAKAGSRVTIVEANDHFNDSPRAVAYHHPVLPHLDKLGVLQDCVEEGFLRQKYSWRIHETGEMIFWSLACLDGIAPFPYTLHLHQGKLSKVLARHLDKLDNVEIRFSTKLVGCTQDEGGIKASLEGPNGPETLEGDYLIGADGATSTVRKDILGYNFFGITWPKRYVALNVNIDLDKFGFAKVAMQMDHEHGAVICKLGQPDFWRITFMEDPELPLESLRQRIDEVMVDHVPHDGYEIKDYAPYRMHQRVTDRMREGRILLVGDSAHVTNPTGGLGLTGGMFDAFALIEALNRVIHDGAGDDMLEFYERDRRRVFIEHTSPRASDNLRHLYYTKPGQTKDEWIAWARKVAKDEDLMRQQLGFTEIMESKF</sequence>
<gene>
    <name evidence="4" type="ORF">ACFODK_06725</name>
</gene>
<proteinExistence type="predicted"/>
<accession>A0ABV7EG30</accession>
<protein>
    <submittedName>
        <fullName evidence="4">NAD(P)/FAD-dependent oxidoreductase</fullName>
    </submittedName>
</protein>
<dbReference type="Gene3D" id="3.30.70.2450">
    <property type="match status" value="1"/>
</dbReference>
<dbReference type="InterPro" id="IPR002938">
    <property type="entry name" value="FAD-bd"/>
</dbReference>
<evidence type="ECO:0000313" key="4">
    <source>
        <dbReference type="EMBL" id="MFC3100577.1"/>
    </source>
</evidence>
<dbReference type="SUPFAM" id="SSF51905">
    <property type="entry name" value="FAD/NAD(P)-binding domain"/>
    <property type="match status" value="1"/>
</dbReference>
<dbReference type="Pfam" id="PF01494">
    <property type="entry name" value="FAD_binding_3"/>
    <property type="match status" value="1"/>
</dbReference>
<organism evidence="4 5">
    <name type="scientific">Alteraurantiacibacter lauratis</name>
    <dbReference type="NCBI Taxonomy" id="2054627"/>
    <lineage>
        <taxon>Bacteria</taxon>
        <taxon>Pseudomonadati</taxon>
        <taxon>Pseudomonadota</taxon>
        <taxon>Alphaproteobacteria</taxon>
        <taxon>Sphingomonadales</taxon>
        <taxon>Erythrobacteraceae</taxon>
        <taxon>Alteraurantiacibacter</taxon>
    </lineage>
</organism>
<dbReference type="InterPro" id="IPR050631">
    <property type="entry name" value="PheA/TfdB_FAD_monoxygenase"/>
</dbReference>
<comment type="caution">
    <text evidence="4">The sequence shown here is derived from an EMBL/GenBank/DDBJ whole genome shotgun (WGS) entry which is preliminary data.</text>
</comment>
<dbReference type="InterPro" id="IPR036188">
    <property type="entry name" value="FAD/NAD-bd_sf"/>
</dbReference>
<dbReference type="EMBL" id="JBHRSU010000016">
    <property type="protein sequence ID" value="MFC3100577.1"/>
    <property type="molecule type" value="Genomic_DNA"/>
</dbReference>
<keyword evidence="5" id="KW-1185">Reference proteome</keyword>
<reference evidence="5" key="1">
    <citation type="journal article" date="2019" name="Int. J. Syst. Evol. Microbiol.">
        <title>The Global Catalogue of Microorganisms (GCM) 10K type strain sequencing project: providing services to taxonomists for standard genome sequencing and annotation.</title>
        <authorList>
            <consortium name="The Broad Institute Genomics Platform"/>
            <consortium name="The Broad Institute Genome Sequencing Center for Infectious Disease"/>
            <person name="Wu L."/>
            <person name="Ma J."/>
        </authorList>
    </citation>
    <scope>NUCLEOTIDE SEQUENCE [LARGE SCALE GENOMIC DNA]</scope>
    <source>
        <strain evidence="5">KCTC 52606</strain>
    </source>
</reference>
<evidence type="ECO:0000259" key="3">
    <source>
        <dbReference type="Pfam" id="PF01494"/>
    </source>
</evidence>
<dbReference type="Gene3D" id="3.50.50.60">
    <property type="entry name" value="FAD/NAD(P)-binding domain"/>
    <property type="match status" value="1"/>
</dbReference>
<dbReference type="PRINTS" id="PR00420">
    <property type="entry name" value="RNGMNOXGNASE"/>
</dbReference>
<keyword evidence="1" id="KW-0560">Oxidoreductase</keyword>
<name>A0ABV7EG30_9SPHN</name>
<keyword evidence="2" id="KW-0520">NAD</keyword>
<evidence type="ECO:0000256" key="1">
    <source>
        <dbReference type="ARBA" id="ARBA00023002"/>
    </source>
</evidence>
<evidence type="ECO:0000313" key="5">
    <source>
        <dbReference type="Proteomes" id="UP001595378"/>
    </source>
</evidence>
<dbReference type="Proteomes" id="UP001595378">
    <property type="component" value="Unassembled WGS sequence"/>
</dbReference>
<dbReference type="RefSeq" id="WP_336920667.1">
    <property type="nucleotide sequence ID" value="NZ_JBANRN010000029.1"/>
</dbReference>
<dbReference type="PANTHER" id="PTHR43476:SF4">
    <property type="entry name" value="BLR0106 PROTEIN"/>
    <property type="match status" value="1"/>
</dbReference>